<reference evidence="2" key="1">
    <citation type="journal article" date="2017" name="Cell">
        <title>Insights into land plant evolution garnered from the Marchantia polymorpha genome.</title>
        <authorList>
            <person name="Bowman J.L."/>
            <person name="Kohchi T."/>
            <person name="Yamato K.T."/>
            <person name="Jenkins J."/>
            <person name="Shu S."/>
            <person name="Ishizaki K."/>
            <person name="Yamaoka S."/>
            <person name="Nishihama R."/>
            <person name="Nakamura Y."/>
            <person name="Berger F."/>
            <person name="Adam C."/>
            <person name="Aki S.S."/>
            <person name="Althoff F."/>
            <person name="Araki T."/>
            <person name="Arteaga-Vazquez M.A."/>
            <person name="Balasubrmanian S."/>
            <person name="Barry K."/>
            <person name="Bauer D."/>
            <person name="Boehm C.R."/>
            <person name="Briginshaw L."/>
            <person name="Caballero-Perez J."/>
            <person name="Catarino B."/>
            <person name="Chen F."/>
            <person name="Chiyoda S."/>
            <person name="Chovatia M."/>
            <person name="Davies K.M."/>
            <person name="Delmans M."/>
            <person name="Demura T."/>
            <person name="Dierschke T."/>
            <person name="Dolan L."/>
            <person name="Dorantes-Acosta A.E."/>
            <person name="Eklund D.M."/>
            <person name="Florent S.N."/>
            <person name="Flores-Sandoval E."/>
            <person name="Fujiyama A."/>
            <person name="Fukuzawa H."/>
            <person name="Galik B."/>
            <person name="Grimanelli D."/>
            <person name="Grimwood J."/>
            <person name="Grossniklaus U."/>
            <person name="Hamada T."/>
            <person name="Haseloff J."/>
            <person name="Hetherington A.J."/>
            <person name="Higo A."/>
            <person name="Hirakawa Y."/>
            <person name="Hundley H.N."/>
            <person name="Ikeda Y."/>
            <person name="Inoue K."/>
            <person name="Inoue S.I."/>
            <person name="Ishida S."/>
            <person name="Jia Q."/>
            <person name="Kakita M."/>
            <person name="Kanazawa T."/>
            <person name="Kawai Y."/>
            <person name="Kawashima T."/>
            <person name="Kennedy M."/>
            <person name="Kinose K."/>
            <person name="Kinoshita T."/>
            <person name="Kohara Y."/>
            <person name="Koide E."/>
            <person name="Komatsu K."/>
            <person name="Kopischke S."/>
            <person name="Kubo M."/>
            <person name="Kyozuka J."/>
            <person name="Lagercrantz U."/>
            <person name="Lin S.S."/>
            <person name="Lindquist E."/>
            <person name="Lipzen A.M."/>
            <person name="Lu C.W."/>
            <person name="De Luna E."/>
            <person name="Martienssen R.A."/>
            <person name="Minamino N."/>
            <person name="Mizutani M."/>
            <person name="Mizutani M."/>
            <person name="Mochizuki N."/>
            <person name="Monte I."/>
            <person name="Mosher R."/>
            <person name="Nagasaki H."/>
            <person name="Nakagami H."/>
            <person name="Naramoto S."/>
            <person name="Nishitani K."/>
            <person name="Ohtani M."/>
            <person name="Okamoto T."/>
            <person name="Okumura M."/>
            <person name="Phillips J."/>
            <person name="Pollak B."/>
            <person name="Reinders A."/>
            <person name="Rovekamp M."/>
            <person name="Sano R."/>
            <person name="Sawa S."/>
            <person name="Schmid M.W."/>
            <person name="Shirakawa M."/>
            <person name="Solano R."/>
            <person name="Spunde A."/>
            <person name="Suetsugu N."/>
            <person name="Sugano S."/>
            <person name="Sugiyama A."/>
            <person name="Sun R."/>
            <person name="Suzuki Y."/>
            <person name="Takenaka M."/>
            <person name="Takezawa D."/>
            <person name="Tomogane H."/>
            <person name="Tsuzuki M."/>
            <person name="Ueda T."/>
            <person name="Umeda M."/>
            <person name="Ward J.M."/>
            <person name="Watanabe Y."/>
            <person name="Yazaki K."/>
            <person name="Yokoyama R."/>
            <person name="Yoshitake Y."/>
            <person name="Yotsui I."/>
            <person name="Zachgo S."/>
            <person name="Schmutz J."/>
        </authorList>
    </citation>
    <scope>NUCLEOTIDE SEQUENCE [LARGE SCALE GENOMIC DNA]</scope>
    <source>
        <strain evidence="2">Tak-1</strain>
    </source>
</reference>
<dbReference type="AlphaFoldDB" id="A0A2R6VX44"/>
<sequence>MKSYAEAIKSAHISFCQEQEIEKTNQFARRKNVRISGLPESEKEGEECCHQVFAETLDVPNADVAQAFRIGTIGTQTRAIIVKFNDQTQRDTALANKAVLKGRRIWLDPDLTPLQVEARRKELAKVKEAQDAGFFAYLRDGQAIVTQRKRQSST</sequence>
<dbReference type="OrthoDB" id="5988934at2759"/>
<dbReference type="Proteomes" id="UP000244005">
    <property type="component" value="Chromosome Y"/>
</dbReference>
<evidence type="ECO:0000313" key="2">
    <source>
        <dbReference type="Proteomes" id="UP000244005"/>
    </source>
</evidence>
<evidence type="ECO:0008006" key="3">
    <source>
        <dbReference type="Google" id="ProtNLM"/>
    </source>
</evidence>
<organism evidence="1 2">
    <name type="scientific">Marchantia polymorpha</name>
    <name type="common">Common liverwort</name>
    <name type="synonym">Marchantia aquatica</name>
    <dbReference type="NCBI Taxonomy" id="3197"/>
    <lineage>
        <taxon>Eukaryota</taxon>
        <taxon>Viridiplantae</taxon>
        <taxon>Streptophyta</taxon>
        <taxon>Embryophyta</taxon>
        <taxon>Marchantiophyta</taxon>
        <taxon>Marchantiopsida</taxon>
        <taxon>Marchantiidae</taxon>
        <taxon>Marchantiales</taxon>
        <taxon>Marchantiaceae</taxon>
        <taxon>Marchantia</taxon>
    </lineage>
</organism>
<proteinExistence type="predicted"/>
<dbReference type="Gene3D" id="3.30.70.1820">
    <property type="entry name" value="L1 transposable element, RRM domain"/>
    <property type="match status" value="1"/>
</dbReference>
<dbReference type="EMBL" id="KZ772944">
    <property type="protein sequence ID" value="PTQ26173.1"/>
    <property type="molecule type" value="Genomic_DNA"/>
</dbReference>
<keyword evidence="2" id="KW-1185">Reference proteome</keyword>
<gene>
    <name evidence="1" type="ORF">MARPO_YA0039</name>
</gene>
<evidence type="ECO:0000313" key="1">
    <source>
        <dbReference type="EMBL" id="PTQ26173.1"/>
    </source>
</evidence>
<protein>
    <recommendedName>
        <fullName evidence="3">RRM domain-containing protein</fullName>
    </recommendedName>
</protein>
<accession>A0A2R6VX44</accession>
<name>A0A2R6VX44_MARPO</name>